<evidence type="ECO:0000313" key="1">
    <source>
        <dbReference type="EMBL" id="QDU32496.1"/>
    </source>
</evidence>
<accession>A0A517YQJ3</accession>
<sequence>MLYRIDDQLNMLQTSIRAEKINRPLHNYHIFEYLKSESNMTNGNHELMSAS</sequence>
<keyword evidence="2" id="KW-1185">Reference proteome</keyword>
<dbReference type="EMBL" id="CP036425">
    <property type="protein sequence ID" value="QDU32496.1"/>
    <property type="molecule type" value="Genomic_DNA"/>
</dbReference>
<dbReference type="KEGG" id="pcor:KS4_05280"/>
<protein>
    <submittedName>
        <fullName evidence="1">Uncharacterized protein</fullName>
    </submittedName>
</protein>
<evidence type="ECO:0000313" key="2">
    <source>
        <dbReference type="Proteomes" id="UP000317369"/>
    </source>
</evidence>
<organism evidence="1 2">
    <name type="scientific">Poriferisphaera corsica</name>
    <dbReference type="NCBI Taxonomy" id="2528020"/>
    <lineage>
        <taxon>Bacteria</taxon>
        <taxon>Pseudomonadati</taxon>
        <taxon>Planctomycetota</taxon>
        <taxon>Phycisphaerae</taxon>
        <taxon>Phycisphaerales</taxon>
        <taxon>Phycisphaeraceae</taxon>
        <taxon>Poriferisphaera</taxon>
    </lineage>
</organism>
<dbReference type="Proteomes" id="UP000317369">
    <property type="component" value="Chromosome"/>
</dbReference>
<proteinExistence type="predicted"/>
<dbReference type="AlphaFoldDB" id="A0A517YQJ3"/>
<reference evidence="1 2" key="1">
    <citation type="submission" date="2019-02" db="EMBL/GenBank/DDBJ databases">
        <title>Deep-cultivation of Planctomycetes and their phenomic and genomic characterization uncovers novel biology.</title>
        <authorList>
            <person name="Wiegand S."/>
            <person name="Jogler M."/>
            <person name="Boedeker C."/>
            <person name="Pinto D."/>
            <person name="Vollmers J."/>
            <person name="Rivas-Marin E."/>
            <person name="Kohn T."/>
            <person name="Peeters S.H."/>
            <person name="Heuer A."/>
            <person name="Rast P."/>
            <person name="Oberbeckmann S."/>
            <person name="Bunk B."/>
            <person name="Jeske O."/>
            <person name="Meyerdierks A."/>
            <person name="Storesund J.E."/>
            <person name="Kallscheuer N."/>
            <person name="Luecker S."/>
            <person name="Lage O.M."/>
            <person name="Pohl T."/>
            <person name="Merkel B.J."/>
            <person name="Hornburger P."/>
            <person name="Mueller R.-W."/>
            <person name="Bruemmer F."/>
            <person name="Labrenz M."/>
            <person name="Spormann A.M."/>
            <person name="Op den Camp H."/>
            <person name="Overmann J."/>
            <person name="Amann R."/>
            <person name="Jetten M.S.M."/>
            <person name="Mascher T."/>
            <person name="Medema M.H."/>
            <person name="Devos D.P."/>
            <person name="Kaster A.-K."/>
            <person name="Ovreas L."/>
            <person name="Rohde M."/>
            <person name="Galperin M.Y."/>
            <person name="Jogler C."/>
        </authorList>
    </citation>
    <scope>NUCLEOTIDE SEQUENCE [LARGE SCALE GENOMIC DNA]</scope>
    <source>
        <strain evidence="1 2">KS4</strain>
    </source>
</reference>
<gene>
    <name evidence="1" type="ORF">KS4_05280</name>
</gene>
<name>A0A517YQJ3_9BACT</name>